<evidence type="ECO:0000313" key="7">
    <source>
        <dbReference type="EMBL" id="MTD60712.1"/>
    </source>
</evidence>
<evidence type="ECO:0000256" key="4">
    <source>
        <dbReference type="ARBA" id="ARBA00023136"/>
    </source>
</evidence>
<keyword evidence="3 5" id="KW-1133">Transmembrane helix</keyword>
<feature type="transmembrane region" description="Helical" evidence="5">
    <location>
        <begin position="111"/>
        <end position="130"/>
    </location>
</feature>
<accession>A0A844GHT1</accession>
<gene>
    <name evidence="7" type="ORF">GKZ57_05400</name>
</gene>
<dbReference type="RefSeq" id="WP_154779956.1">
    <property type="nucleotide sequence ID" value="NZ_WMBC01000003.1"/>
</dbReference>
<keyword evidence="2 5" id="KW-0812">Transmembrane</keyword>
<evidence type="ECO:0000256" key="2">
    <source>
        <dbReference type="ARBA" id="ARBA00022692"/>
    </source>
</evidence>
<evidence type="ECO:0000256" key="1">
    <source>
        <dbReference type="ARBA" id="ARBA00004141"/>
    </source>
</evidence>
<evidence type="ECO:0000259" key="6">
    <source>
        <dbReference type="Pfam" id="PF04932"/>
    </source>
</evidence>
<feature type="transmembrane region" description="Helical" evidence="5">
    <location>
        <begin position="7"/>
        <end position="24"/>
    </location>
</feature>
<feature type="transmembrane region" description="Helical" evidence="5">
    <location>
        <begin position="136"/>
        <end position="158"/>
    </location>
</feature>
<feature type="transmembrane region" description="Helical" evidence="5">
    <location>
        <begin position="331"/>
        <end position="356"/>
    </location>
</feature>
<proteinExistence type="predicted"/>
<feature type="transmembrane region" description="Helical" evidence="5">
    <location>
        <begin position="297"/>
        <end position="319"/>
    </location>
</feature>
<organism evidence="7 8">
    <name type="scientific">Blautia luti DSM 14534 = JCM 17040</name>
    <dbReference type="NCBI Taxonomy" id="649762"/>
    <lineage>
        <taxon>Bacteria</taxon>
        <taxon>Bacillati</taxon>
        <taxon>Bacillota</taxon>
        <taxon>Clostridia</taxon>
        <taxon>Lachnospirales</taxon>
        <taxon>Lachnospiraceae</taxon>
        <taxon>Blautia</taxon>
    </lineage>
</organism>
<comment type="subcellular location">
    <subcellularLocation>
        <location evidence="1">Membrane</location>
        <topology evidence="1">Multi-pass membrane protein</topology>
    </subcellularLocation>
</comment>
<dbReference type="InterPro" id="IPR007016">
    <property type="entry name" value="O-antigen_ligase-rel_domated"/>
</dbReference>
<feature type="transmembrane region" description="Helical" evidence="5">
    <location>
        <begin position="30"/>
        <end position="47"/>
    </location>
</feature>
<dbReference type="Pfam" id="PF04932">
    <property type="entry name" value="Wzy_C"/>
    <property type="match status" value="1"/>
</dbReference>
<comment type="caution">
    <text evidence="7">The sequence shown here is derived from an EMBL/GenBank/DDBJ whole genome shotgun (WGS) entry which is preliminary data.</text>
</comment>
<dbReference type="EMBL" id="WMBC01000003">
    <property type="protein sequence ID" value="MTD60712.1"/>
    <property type="molecule type" value="Genomic_DNA"/>
</dbReference>
<evidence type="ECO:0000256" key="3">
    <source>
        <dbReference type="ARBA" id="ARBA00022989"/>
    </source>
</evidence>
<feature type="transmembrane region" description="Helical" evidence="5">
    <location>
        <begin position="170"/>
        <end position="198"/>
    </location>
</feature>
<reference evidence="7 8" key="1">
    <citation type="submission" date="2019-11" db="EMBL/GenBank/DDBJ databases">
        <title>Draft genome sequence of Blautia luti DSM 14534T, isolated from human stool.</title>
        <authorList>
            <person name="Ortiz R."/>
            <person name="Melis-Arcos F."/>
            <person name="Covarrubias P."/>
            <person name="Cardenas J.P."/>
            <person name="Perez-Donoso J."/>
            <person name="Almonacid D."/>
        </authorList>
    </citation>
    <scope>NUCLEOTIDE SEQUENCE [LARGE SCALE GENOMIC DNA]</scope>
    <source>
        <strain evidence="7 8">DSM 14534</strain>
    </source>
</reference>
<keyword evidence="4 5" id="KW-0472">Membrane</keyword>
<protein>
    <recommendedName>
        <fullName evidence="6">O-antigen ligase-related domain-containing protein</fullName>
    </recommendedName>
</protein>
<feature type="transmembrane region" description="Helical" evidence="5">
    <location>
        <begin position="77"/>
        <end position="99"/>
    </location>
</feature>
<feature type="domain" description="O-antigen ligase-related" evidence="6">
    <location>
        <begin position="187"/>
        <end position="309"/>
    </location>
</feature>
<feature type="transmembrane region" description="Helical" evidence="5">
    <location>
        <begin position="54"/>
        <end position="71"/>
    </location>
</feature>
<name>A0A844GHT1_9FIRM</name>
<dbReference type="Proteomes" id="UP000437824">
    <property type="component" value="Unassembled WGS sequence"/>
</dbReference>
<dbReference type="AlphaFoldDB" id="A0A844GHT1"/>
<feature type="transmembrane region" description="Helical" evidence="5">
    <location>
        <begin position="210"/>
        <end position="228"/>
    </location>
</feature>
<sequence length="374" mass="42523">MKIRKSSIMIVILLLMLFEIFLFPVKFYNYASYILALVLFIYVIKIGGQFRSMWYVFMFPIAILFSTYINYGYGSRILFFTMIYGLMIVDAFYIIADYIKKESYSRLLDILRSFFLSIMILNDMLCILGIKFYGTYYLIGSKFRVVYLHCLVIVLLYSKIRRLKKVKLSGLAIYSIIISQIVDCSTGVVAVLVVWGMLMIKDILIERISGVKFIAILWGGITLIYVSLNTVLQIPSIQYFITKILGEDSSLTGRTRIYAYLTEIILKNPIWGYGHQNTIVEKIVGFGNAQNGTIKFLIDYGAIGLCAFIALVVITFYRLGKTSRSVKEKAYSFVVLITTLFICSIVEVSFNAYMYLALAVIAGLSIATKEVGDG</sequence>
<evidence type="ECO:0000313" key="8">
    <source>
        <dbReference type="Proteomes" id="UP000437824"/>
    </source>
</evidence>
<evidence type="ECO:0000256" key="5">
    <source>
        <dbReference type="SAM" id="Phobius"/>
    </source>
</evidence>